<comment type="caution">
    <text evidence="3">The sequence shown here is derived from an EMBL/GenBank/DDBJ whole genome shotgun (WGS) entry which is preliminary data.</text>
</comment>
<sequence>MAERHSGILDSREQSLDQRVTKQPPSNQRPCGHIQHFQVARRWTVTSPAAGSLRAQACVPPSSLGGLVSGFRPVLQGLVKRREERMVLIKEFRVFLPISVEEYQVGQLFSVAEASKDNTGGGEGIEVLKNEPYERDGEKGQYTHKIYHLQSKVPQLREDDRPRGIAGVPRESLERVSVLPHQ</sequence>
<reference evidence="3" key="1">
    <citation type="submission" date="2023-07" db="EMBL/GenBank/DDBJ databases">
        <authorList>
            <person name="Stuckert A."/>
        </authorList>
    </citation>
    <scope>NUCLEOTIDE SEQUENCE</scope>
</reference>
<feature type="region of interest" description="Disordered" evidence="1">
    <location>
        <begin position="1"/>
        <end position="31"/>
    </location>
</feature>
<gene>
    <name evidence="3" type="ORF">RIMI_LOCUS23223588</name>
</gene>
<keyword evidence="4" id="KW-1185">Reference proteome</keyword>
<evidence type="ECO:0000313" key="3">
    <source>
        <dbReference type="EMBL" id="CAJ0968595.1"/>
    </source>
</evidence>
<feature type="compositionally biased region" description="Basic and acidic residues" evidence="1">
    <location>
        <begin position="1"/>
        <end position="20"/>
    </location>
</feature>
<proteinExistence type="predicted"/>
<feature type="domain" description="Phosphatidylinositol transfer protein N-terminal" evidence="2">
    <location>
        <begin position="87"/>
        <end position="157"/>
    </location>
</feature>
<dbReference type="EMBL" id="CAUEEQ010079427">
    <property type="protein sequence ID" value="CAJ0968595.1"/>
    <property type="molecule type" value="Genomic_DNA"/>
</dbReference>
<protein>
    <recommendedName>
        <fullName evidence="2">Phosphatidylinositol transfer protein N-terminal domain-containing protein</fullName>
    </recommendedName>
</protein>
<organism evidence="3 4">
    <name type="scientific">Ranitomeya imitator</name>
    <name type="common">mimic poison frog</name>
    <dbReference type="NCBI Taxonomy" id="111125"/>
    <lineage>
        <taxon>Eukaryota</taxon>
        <taxon>Metazoa</taxon>
        <taxon>Chordata</taxon>
        <taxon>Craniata</taxon>
        <taxon>Vertebrata</taxon>
        <taxon>Euteleostomi</taxon>
        <taxon>Amphibia</taxon>
        <taxon>Batrachia</taxon>
        <taxon>Anura</taxon>
        <taxon>Neobatrachia</taxon>
        <taxon>Hyloidea</taxon>
        <taxon>Dendrobatidae</taxon>
        <taxon>Dendrobatinae</taxon>
        <taxon>Ranitomeya</taxon>
    </lineage>
</organism>
<evidence type="ECO:0000259" key="2">
    <source>
        <dbReference type="Pfam" id="PF02121"/>
    </source>
</evidence>
<evidence type="ECO:0000256" key="1">
    <source>
        <dbReference type="SAM" id="MobiDB-lite"/>
    </source>
</evidence>
<dbReference type="Pfam" id="PF02121">
    <property type="entry name" value="IP_trans"/>
    <property type="match status" value="1"/>
</dbReference>
<dbReference type="Proteomes" id="UP001176940">
    <property type="component" value="Unassembled WGS sequence"/>
</dbReference>
<accession>A0ABN9MPB3</accession>
<dbReference type="InterPro" id="IPR055261">
    <property type="entry name" value="PI_transfer_N"/>
</dbReference>
<dbReference type="InterPro" id="IPR023393">
    <property type="entry name" value="START-like_dom_sf"/>
</dbReference>
<dbReference type="Gene3D" id="3.30.530.20">
    <property type="match status" value="1"/>
</dbReference>
<evidence type="ECO:0000313" key="4">
    <source>
        <dbReference type="Proteomes" id="UP001176940"/>
    </source>
</evidence>
<dbReference type="PANTHER" id="PTHR10658:SF85">
    <property type="entry name" value="PHOSPHATIDYLINOSITOL TRANSFER PROTEIN BETA"/>
    <property type="match status" value="1"/>
</dbReference>
<name>A0ABN9MPB3_9NEOB</name>
<dbReference type="InterPro" id="IPR001666">
    <property type="entry name" value="PI_transfer"/>
</dbReference>
<dbReference type="SUPFAM" id="SSF55961">
    <property type="entry name" value="Bet v1-like"/>
    <property type="match status" value="1"/>
</dbReference>
<dbReference type="PANTHER" id="PTHR10658">
    <property type="entry name" value="PHOSPHATIDYLINOSITOL TRANSFER PROTEIN"/>
    <property type="match status" value="1"/>
</dbReference>